<dbReference type="PRINTS" id="PR01415">
    <property type="entry name" value="ANKYRIN"/>
</dbReference>
<dbReference type="Pfam" id="PF12796">
    <property type="entry name" value="Ank_2"/>
    <property type="match status" value="1"/>
</dbReference>
<dbReference type="InterPro" id="IPR039323">
    <property type="entry name" value="ANKRD_45/46/60"/>
</dbReference>
<dbReference type="EMBL" id="MN740207">
    <property type="protein sequence ID" value="QHT93445.1"/>
    <property type="molecule type" value="Genomic_DNA"/>
</dbReference>
<dbReference type="InterPro" id="IPR002110">
    <property type="entry name" value="Ankyrin_rpt"/>
</dbReference>
<sequence length="285" mass="31694">MTIDINIGGGLGTSKPEAKSLPYSEAKLVTPAMRNETFLLRNARAETIGPYKTDTVAYLKPKPKKGGKRKTKRRRQKSKRKTRSKKQKGGDLNSELIVASEDGDFVMMMRLLEQGADINQTNSAGDTPLYVASEMGNVEVVKILLEKGADINKANIDGQTPLMMAVGMGHEEVVEALLEYGANVNAKTNEGYTAFDMVYEDVFPEIATLLKASQQKSLVTKNIKEYKRPNIPTLRSLAHSQLDTESTREINKIKDSLSQPGKLGGKRKTRTPRKTRKNRKRLNKL</sequence>
<dbReference type="PANTHER" id="PTHR22677">
    <property type="entry name" value="ANKYRIN REPEAT DOMAIN-CONTAINING PROTEIN 60"/>
    <property type="match status" value="1"/>
</dbReference>
<feature type="region of interest" description="Disordered" evidence="1">
    <location>
        <begin position="255"/>
        <end position="285"/>
    </location>
</feature>
<dbReference type="PROSITE" id="PS50297">
    <property type="entry name" value="ANK_REP_REGION"/>
    <property type="match status" value="2"/>
</dbReference>
<feature type="compositionally biased region" description="Basic residues" evidence="1">
    <location>
        <begin position="61"/>
        <end position="87"/>
    </location>
</feature>
<reference evidence="2" key="1">
    <citation type="journal article" date="2020" name="Nature">
        <title>Giant virus diversity and host interactions through global metagenomics.</title>
        <authorList>
            <person name="Schulz F."/>
            <person name="Roux S."/>
            <person name="Paez-Espino D."/>
            <person name="Jungbluth S."/>
            <person name="Walsh D.A."/>
            <person name="Denef V.J."/>
            <person name="McMahon K.D."/>
            <person name="Konstantinidis K.T."/>
            <person name="Eloe-Fadrosh E.A."/>
            <person name="Kyrpides N.C."/>
            <person name="Woyke T."/>
        </authorList>
    </citation>
    <scope>NUCLEOTIDE SEQUENCE</scope>
    <source>
        <strain evidence="2">GVMAG-M-3300024252-29</strain>
    </source>
</reference>
<feature type="compositionally biased region" description="Basic residues" evidence="1">
    <location>
        <begin position="264"/>
        <end position="285"/>
    </location>
</feature>
<proteinExistence type="predicted"/>
<organism evidence="2">
    <name type="scientific">viral metagenome</name>
    <dbReference type="NCBI Taxonomy" id="1070528"/>
    <lineage>
        <taxon>unclassified sequences</taxon>
        <taxon>metagenomes</taxon>
        <taxon>organismal metagenomes</taxon>
    </lineage>
</organism>
<accession>A0A6C0ILS3</accession>
<dbReference type="PROSITE" id="PS50088">
    <property type="entry name" value="ANK_REPEAT"/>
    <property type="match status" value="3"/>
</dbReference>
<dbReference type="AlphaFoldDB" id="A0A6C0ILS3"/>
<dbReference type="PANTHER" id="PTHR22677:SF4">
    <property type="entry name" value="USHER SYNDROME TYPE-1G PROTEIN-LIKE PROTEIN"/>
    <property type="match status" value="1"/>
</dbReference>
<dbReference type="Gene3D" id="1.25.40.20">
    <property type="entry name" value="Ankyrin repeat-containing domain"/>
    <property type="match status" value="2"/>
</dbReference>
<feature type="region of interest" description="Disordered" evidence="1">
    <location>
        <begin position="54"/>
        <end position="93"/>
    </location>
</feature>
<dbReference type="SMART" id="SM00248">
    <property type="entry name" value="ANK"/>
    <property type="match status" value="3"/>
</dbReference>
<dbReference type="InterPro" id="IPR036770">
    <property type="entry name" value="Ankyrin_rpt-contain_sf"/>
</dbReference>
<dbReference type="SUPFAM" id="SSF48403">
    <property type="entry name" value="Ankyrin repeat"/>
    <property type="match status" value="1"/>
</dbReference>
<evidence type="ECO:0000256" key="1">
    <source>
        <dbReference type="SAM" id="MobiDB-lite"/>
    </source>
</evidence>
<name>A0A6C0ILS3_9ZZZZ</name>
<protein>
    <submittedName>
        <fullName evidence="2">Uncharacterized protein</fullName>
    </submittedName>
</protein>
<evidence type="ECO:0000313" key="2">
    <source>
        <dbReference type="EMBL" id="QHT93445.1"/>
    </source>
</evidence>